<feature type="domain" description="Resolvase/invertase-type recombinase catalytic" evidence="1">
    <location>
        <begin position="1"/>
        <end position="154"/>
    </location>
</feature>
<dbReference type="AlphaFoldDB" id="A0A844BWZ3"/>
<dbReference type="Gene3D" id="3.90.1750.20">
    <property type="entry name" value="Putative Large Serine Recombinase, Chain B, Domain 2"/>
    <property type="match status" value="1"/>
</dbReference>
<dbReference type="InterPro" id="IPR050639">
    <property type="entry name" value="SSR_resolvase"/>
</dbReference>
<reference evidence="3 4" key="1">
    <citation type="submission" date="2019-11" db="EMBL/GenBank/DDBJ databases">
        <title>Characterisation of Fundicoccus ignavus gen. nov. sp. nov., a novel genus of the family Aerococcaceae isolated from bulk tank milk.</title>
        <authorList>
            <person name="Siebert A."/>
            <person name="Huptas C."/>
            <person name="Wenning M."/>
            <person name="Scherer S."/>
            <person name="Doll E.V."/>
        </authorList>
    </citation>
    <scope>NUCLEOTIDE SEQUENCE [LARGE SCALE GENOMIC DNA]</scope>
    <source>
        <strain evidence="3 4">DSM 109653</strain>
    </source>
</reference>
<dbReference type="InterPro" id="IPR038109">
    <property type="entry name" value="DNA_bind_recomb_sf"/>
</dbReference>
<dbReference type="InterPro" id="IPR011109">
    <property type="entry name" value="DNA_bind_recombinase_dom"/>
</dbReference>
<proteinExistence type="predicted"/>
<evidence type="ECO:0008006" key="5">
    <source>
        <dbReference type="Google" id="ProtNLM"/>
    </source>
</evidence>
<dbReference type="EMBL" id="WJQR01000016">
    <property type="protein sequence ID" value="MRI82682.1"/>
    <property type="molecule type" value="Genomic_DNA"/>
</dbReference>
<organism evidence="3 4">
    <name type="scientific">Fundicoccus ignavus</name>
    <dbReference type="NCBI Taxonomy" id="2664442"/>
    <lineage>
        <taxon>Bacteria</taxon>
        <taxon>Bacillati</taxon>
        <taxon>Bacillota</taxon>
        <taxon>Bacilli</taxon>
        <taxon>Lactobacillales</taxon>
        <taxon>Aerococcaceae</taxon>
        <taxon>Fundicoccus</taxon>
    </lineage>
</organism>
<dbReference type="RefSeq" id="WP_153862739.1">
    <property type="nucleotide sequence ID" value="NZ_WJQR01000016.1"/>
</dbReference>
<sequence length="294" mass="34200">MIFSYVRTSVWKENKVTMEMQLEAIQQKADELGLSQVLKKNQYEDRGISGGKFEERPGLQNLLMRLMDKSNKGGTLIVYRFNRLSRNSNDLLKILEVLNKNKIELISVMEPLPSGSKISLQTMMVNIYGVIAQFERDMTIENVISGLERKRREGKPLTSSVPYGYRYSEVRLVPIEKELKIIRLIYDLYLTEKMGYKKICNELNGKGYRYMGREFLETDIYRFLNNKVYFGVFKGGTVGGEYRGTHSTIVSEEEYLRVQEIKNHVELVKRVIEIIGCVKKFFVPYVITILPLEE</sequence>
<dbReference type="Pfam" id="PF00239">
    <property type="entry name" value="Resolvase"/>
    <property type="match status" value="1"/>
</dbReference>
<dbReference type="PANTHER" id="PTHR30461">
    <property type="entry name" value="DNA-INVERTASE FROM LAMBDOID PROPHAGE"/>
    <property type="match status" value="1"/>
</dbReference>
<dbReference type="SUPFAM" id="SSF53041">
    <property type="entry name" value="Resolvase-like"/>
    <property type="match status" value="1"/>
</dbReference>
<dbReference type="PROSITE" id="PS51736">
    <property type="entry name" value="RECOMBINASES_3"/>
    <property type="match status" value="1"/>
</dbReference>
<dbReference type="SMART" id="SM00857">
    <property type="entry name" value="Resolvase"/>
    <property type="match status" value="1"/>
</dbReference>
<dbReference type="Gene3D" id="3.40.50.1390">
    <property type="entry name" value="Resolvase, N-terminal catalytic domain"/>
    <property type="match status" value="1"/>
</dbReference>
<evidence type="ECO:0000259" key="1">
    <source>
        <dbReference type="PROSITE" id="PS51736"/>
    </source>
</evidence>
<evidence type="ECO:0000313" key="3">
    <source>
        <dbReference type="EMBL" id="MRI82682.1"/>
    </source>
</evidence>
<dbReference type="InterPro" id="IPR036162">
    <property type="entry name" value="Resolvase-like_N_sf"/>
</dbReference>
<dbReference type="Proteomes" id="UP000469870">
    <property type="component" value="Unassembled WGS sequence"/>
</dbReference>
<protein>
    <recommendedName>
        <fullName evidence="5">Recombinase family protein</fullName>
    </recommendedName>
</protein>
<dbReference type="PANTHER" id="PTHR30461:SF23">
    <property type="entry name" value="DNA RECOMBINASE-RELATED"/>
    <property type="match status" value="1"/>
</dbReference>
<dbReference type="CDD" id="cd03768">
    <property type="entry name" value="SR_ResInv"/>
    <property type="match status" value="1"/>
</dbReference>
<dbReference type="GO" id="GO:0003677">
    <property type="term" value="F:DNA binding"/>
    <property type="evidence" value="ECO:0007669"/>
    <property type="project" value="InterPro"/>
</dbReference>
<name>A0A844BWZ3_9LACT</name>
<gene>
    <name evidence="3" type="ORF">GIY11_11735</name>
</gene>
<dbReference type="PROSITE" id="PS51737">
    <property type="entry name" value="RECOMBINASE_DNA_BIND"/>
    <property type="match status" value="1"/>
</dbReference>
<evidence type="ECO:0000313" key="4">
    <source>
        <dbReference type="Proteomes" id="UP000469870"/>
    </source>
</evidence>
<accession>A0A844BWZ3</accession>
<dbReference type="Pfam" id="PF07508">
    <property type="entry name" value="Recombinase"/>
    <property type="match status" value="1"/>
</dbReference>
<feature type="domain" description="Recombinase" evidence="2">
    <location>
        <begin position="162"/>
        <end position="268"/>
    </location>
</feature>
<dbReference type="InterPro" id="IPR006119">
    <property type="entry name" value="Resolv_N"/>
</dbReference>
<comment type="caution">
    <text evidence="3">The sequence shown here is derived from an EMBL/GenBank/DDBJ whole genome shotgun (WGS) entry which is preliminary data.</text>
</comment>
<dbReference type="GO" id="GO:0000150">
    <property type="term" value="F:DNA strand exchange activity"/>
    <property type="evidence" value="ECO:0007669"/>
    <property type="project" value="InterPro"/>
</dbReference>
<evidence type="ECO:0000259" key="2">
    <source>
        <dbReference type="PROSITE" id="PS51737"/>
    </source>
</evidence>